<sequence length="493" mass="56347">MLFPAINQEDDLIKQASEIVSSLEQAADLVTDNINSGYLATTLLRYFNLMMNRESEMSMDTVQETSAWDLSDFESFLQAMPNETDAVGAALGILRLHVMYGLSSSDILHGDIKGHMSRSLTFDETLYLVRHIRHRSIATMGINVYNLTWNWITSVMHEEFDIDEQKRQALLQRALGFLKSLPCNYTEQYLKIIKSLSSMHSNLDELSHYSYILKQWKGLDNVCPILSKHPKGELYDLLKNYRKLCRSENTYTNINTKKHTKPSRTCGCFLLHNNDPILLLAPVKMEILHDSRPQIALIHDAISDKQIRGLKNFSRTQVQRSTVTTRAGLVPSDNKISQQMKIRDKQVKQLLSSFQRRIAALTQLNSYGLEPLHVANYGVGGQYDVHVDFVFAEASSDKDFDPDMFDQRLVSVVTYLNDVEDGGATVFPELGIKVNPRKGTAVMFYSLFRNGTGNFLSRHASCPVVYGNKWIAVQWARRSYHYTRYPCTLDRFE</sequence>
<keyword evidence="5" id="KW-0560">Oxidoreductase</keyword>
<keyword evidence="2" id="KW-0479">Metal-binding</keyword>
<organism evidence="8 9">
    <name type="scientific">Mya arenaria</name>
    <name type="common">Soft-shell clam</name>
    <dbReference type="NCBI Taxonomy" id="6604"/>
    <lineage>
        <taxon>Eukaryota</taxon>
        <taxon>Metazoa</taxon>
        <taxon>Spiralia</taxon>
        <taxon>Lophotrochozoa</taxon>
        <taxon>Mollusca</taxon>
        <taxon>Bivalvia</taxon>
        <taxon>Autobranchia</taxon>
        <taxon>Heteroconchia</taxon>
        <taxon>Euheterodonta</taxon>
        <taxon>Imparidentia</taxon>
        <taxon>Neoheterodontei</taxon>
        <taxon>Myida</taxon>
        <taxon>Myoidea</taxon>
        <taxon>Myidae</taxon>
        <taxon>Mya</taxon>
    </lineage>
</organism>
<evidence type="ECO:0000256" key="6">
    <source>
        <dbReference type="ARBA" id="ARBA00023004"/>
    </source>
</evidence>
<dbReference type="InterPro" id="IPR006620">
    <property type="entry name" value="Pro_4_hyd_alph"/>
</dbReference>
<dbReference type="EMBL" id="CP111015">
    <property type="protein sequence ID" value="WAR03209.1"/>
    <property type="molecule type" value="Genomic_DNA"/>
</dbReference>
<dbReference type="Proteomes" id="UP001164746">
    <property type="component" value="Chromosome 4"/>
</dbReference>
<gene>
    <name evidence="8" type="ORF">MAR_009767</name>
</gene>
<comment type="cofactor">
    <cofactor evidence="1">
        <name>L-ascorbate</name>
        <dbReference type="ChEBI" id="CHEBI:38290"/>
    </cofactor>
</comment>
<dbReference type="PANTHER" id="PTHR10869">
    <property type="entry name" value="PROLYL 4-HYDROXYLASE ALPHA SUBUNIT"/>
    <property type="match status" value="1"/>
</dbReference>
<dbReference type="SMART" id="SM00702">
    <property type="entry name" value="P4Hc"/>
    <property type="match status" value="1"/>
</dbReference>
<dbReference type="Gene3D" id="2.60.120.620">
    <property type="entry name" value="q2cbj1_9rhob like domain"/>
    <property type="match status" value="1"/>
</dbReference>
<proteinExistence type="predicted"/>
<dbReference type="Pfam" id="PF13640">
    <property type="entry name" value="2OG-FeII_Oxy_3"/>
    <property type="match status" value="1"/>
</dbReference>
<evidence type="ECO:0000256" key="1">
    <source>
        <dbReference type="ARBA" id="ARBA00001961"/>
    </source>
</evidence>
<keyword evidence="4" id="KW-0223">Dioxygenase</keyword>
<evidence type="ECO:0000256" key="3">
    <source>
        <dbReference type="ARBA" id="ARBA00022896"/>
    </source>
</evidence>
<reference evidence="8" key="1">
    <citation type="submission" date="2022-11" db="EMBL/GenBank/DDBJ databases">
        <title>Centuries of genome instability and evolution in soft-shell clam transmissible cancer (bioRxiv).</title>
        <authorList>
            <person name="Hart S.F.M."/>
            <person name="Yonemitsu M.A."/>
            <person name="Giersch R.M."/>
            <person name="Beal B.F."/>
            <person name="Arriagada G."/>
            <person name="Davis B.W."/>
            <person name="Ostrander E.A."/>
            <person name="Goff S.P."/>
            <person name="Metzger M.J."/>
        </authorList>
    </citation>
    <scope>NUCLEOTIDE SEQUENCE</scope>
    <source>
        <strain evidence="8">MELC-2E11</strain>
        <tissue evidence="8">Siphon/mantle</tissue>
    </source>
</reference>
<dbReference type="InterPro" id="IPR005123">
    <property type="entry name" value="Oxoglu/Fe-dep_dioxygenase_dom"/>
</dbReference>
<keyword evidence="9" id="KW-1185">Reference proteome</keyword>
<dbReference type="PROSITE" id="PS51471">
    <property type="entry name" value="FE2OG_OXY"/>
    <property type="match status" value="1"/>
</dbReference>
<dbReference type="InterPro" id="IPR045054">
    <property type="entry name" value="P4HA-like"/>
</dbReference>
<keyword evidence="3" id="KW-0847">Vitamin C</keyword>
<evidence type="ECO:0000256" key="2">
    <source>
        <dbReference type="ARBA" id="ARBA00022723"/>
    </source>
</evidence>
<evidence type="ECO:0000313" key="9">
    <source>
        <dbReference type="Proteomes" id="UP001164746"/>
    </source>
</evidence>
<keyword evidence="6" id="KW-0408">Iron</keyword>
<evidence type="ECO:0000256" key="5">
    <source>
        <dbReference type="ARBA" id="ARBA00023002"/>
    </source>
</evidence>
<dbReference type="InterPro" id="IPR044862">
    <property type="entry name" value="Pro_4_hyd_alph_FE2OG_OXY"/>
</dbReference>
<evidence type="ECO:0000313" key="8">
    <source>
        <dbReference type="EMBL" id="WAR03209.1"/>
    </source>
</evidence>
<evidence type="ECO:0000259" key="7">
    <source>
        <dbReference type="PROSITE" id="PS51471"/>
    </source>
</evidence>
<feature type="domain" description="Fe2OG dioxygenase" evidence="7">
    <location>
        <begin position="368"/>
        <end position="478"/>
    </location>
</feature>
<dbReference type="PANTHER" id="PTHR10869:SF244">
    <property type="entry name" value="PROLYL 4-HYDROXYLASE SUBUNIT ALPHA-2"/>
    <property type="match status" value="1"/>
</dbReference>
<accession>A0ABY7E206</accession>
<evidence type="ECO:0000256" key="4">
    <source>
        <dbReference type="ARBA" id="ARBA00022964"/>
    </source>
</evidence>
<protein>
    <submittedName>
        <fullName evidence="8">P4HA1-like protein</fullName>
    </submittedName>
</protein>
<name>A0ABY7E206_MYAAR</name>